<proteinExistence type="inferred from homology"/>
<keyword evidence="5 7" id="KW-0472">Membrane</keyword>
<evidence type="ECO:0008006" key="10">
    <source>
        <dbReference type="Google" id="ProtNLM"/>
    </source>
</evidence>
<organism evidence="8 9">
    <name type="scientific">Auxenochlorella protothecoides</name>
    <name type="common">Green microalga</name>
    <name type="synonym">Chlorella protothecoides</name>
    <dbReference type="NCBI Taxonomy" id="3075"/>
    <lineage>
        <taxon>Eukaryota</taxon>
        <taxon>Viridiplantae</taxon>
        <taxon>Chlorophyta</taxon>
        <taxon>core chlorophytes</taxon>
        <taxon>Trebouxiophyceae</taxon>
        <taxon>Chlorellales</taxon>
        <taxon>Chlorellaceae</taxon>
        <taxon>Auxenochlorella</taxon>
    </lineage>
</organism>
<comment type="similarity">
    <text evidence="2 6">Belongs to the major facilitator superfamily. Proton-dependent oligopeptide transporter (POT/PTR) (TC 2.A.17) family.</text>
</comment>
<reference evidence="9" key="1">
    <citation type="journal article" date="2018" name="Algal Res.">
        <title>Characterization of plant carbon substrate utilization by Auxenochlorella protothecoides.</title>
        <authorList>
            <person name="Vogler B.W."/>
            <person name="Starkenburg S.R."/>
            <person name="Sudasinghe N."/>
            <person name="Schambach J.Y."/>
            <person name="Rollin J.A."/>
            <person name="Pattathil S."/>
            <person name="Barry A.N."/>
        </authorList>
    </citation>
    <scope>NUCLEOTIDE SEQUENCE [LARGE SCALE GENOMIC DNA]</scope>
    <source>
        <strain evidence="9">UTEX 25</strain>
    </source>
</reference>
<comment type="caution">
    <text evidence="8">The sequence shown here is derived from an EMBL/GenBank/DDBJ whole genome shotgun (WGS) entry which is preliminary data.</text>
</comment>
<dbReference type="PROSITE" id="PS01023">
    <property type="entry name" value="PTR2_2"/>
    <property type="match status" value="1"/>
</dbReference>
<evidence type="ECO:0000256" key="1">
    <source>
        <dbReference type="ARBA" id="ARBA00004141"/>
    </source>
</evidence>
<sequence>MSINIVVYLTSVLNENNATAAQNVNAWSGTCYLTPLLGAWVADTFLGRFWAIFSGSIIYMLGLTGVTISAGLPSLTPAPGEQPTAHQLSFFWGYLVAIGTGGIKPCVSTFGADQFDEDDPAELAMIPRFYNWFYAFINIGAFLACTLIVWVQTDVSWTIGFLIPTVSFAIAIAVFLAGSKWYRRKPPGGSALTRWFRVIAGAFAHWRAAVPEVARLLHEVDTPMSIIPGQTRMIHTPEFRWLDKAATPVEAAGVRDRWLVIVTEVEELKCMVRLLPSMAILAVYFAIYAQMSTLFVLQGSAMDRHLGSWVVPATMVNVLDSTSVLIWVPIFDLGIEPYFRRIGRPISRLTRMGVGFGIAILSMVCAAPVEIFHLKAVRANNLQIPQYFLVGMSEVFASVGSLEFFYSQSQEAMRSIASALSLVAAAAGSYLAVSLVAAITSVSTRGGATGWVANNLNQGHIDDFFWLLAVLMGVALLAYIPICYTYRYRQDPAAKVSSRVVVDRAPKRSSFVPPVHAFEIAPVSLGVKGGSLSTKPSEN</sequence>
<dbReference type="Proteomes" id="UP000279271">
    <property type="component" value="Unassembled WGS sequence"/>
</dbReference>
<dbReference type="EMBL" id="QOKY01000154">
    <property type="protein sequence ID" value="RMZ56131.1"/>
    <property type="molecule type" value="Genomic_DNA"/>
</dbReference>
<feature type="transmembrane region" description="Helical" evidence="7">
    <location>
        <begin position="386"/>
        <end position="406"/>
    </location>
</feature>
<dbReference type="SUPFAM" id="SSF103473">
    <property type="entry name" value="MFS general substrate transporter"/>
    <property type="match status" value="1"/>
</dbReference>
<protein>
    <recommendedName>
        <fullName evidence="10">Peptide transporter PTR2</fullName>
    </recommendedName>
</protein>
<dbReference type="Gene3D" id="1.20.1250.20">
    <property type="entry name" value="MFS general substrate transporter like domains"/>
    <property type="match status" value="1"/>
</dbReference>
<comment type="subcellular location">
    <subcellularLocation>
        <location evidence="1 6">Membrane</location>
        <topology evidence="1 6">Multi-pass membrane protein</topology>
    </subcellularLocation>
</comment>
<evidence type="ECO:0000313" key="9">
    <source>
        <dbReference type="Proteomes" id="UP000279271"/>
    </source>
</evidence>
<dbReference type="Pfam" id="PF00854">
    <property type="entry name" value="PTR2"/>
    <property type="match status" value="1"/>
</dbReference>
<dbReference type="InterPro" id="IPR000109">
    <property type="entry name" value="POT_fam"/>
</dbReference>
<feature type="transmembrane region" description="Helical" evidence="7">
    <location>
        <begin position="132"/>
        <end position="151"/>
    </location>
</feature>
<feature type="transmembrane region" description="Helical" evidence="7">
    <location>
        <begin position="278"/>
        <end position="297"/>
    </location>
</feature>
<feature type="transmembrane region" description="Helical" evidence="7">
    <location>
        <begin position="418"/>
        <end position="444"/>
    </location>
</feature>
<evidence type="ECO:0000256" key="6">
    <source>
        <dbReference type="RuleBase" id="RU003755"/>
    </source>
</evidence>
<dbReference type="InterPro" id="IPR036259">
    <property type="entry name" value="MFS_trans_sf"/>
</dbReference>
<feature type="transmembrane region" description="Helical" evidence="7">
    <location>
        <begin position="24"/>
        <end position="42"/>
    </location>
</feature>
<evidence type="ECO:0000256" key="4">
    <source>
        <dbReference type="ARBA" id="ARBA00022989"/>
    </source>
</evidence>
<keyword evidence="3 6" id="KW-0812">Transmembrane</keyword>
<dbReference type="PANTHER" id="PTHR11654">
    <property type="entry name" value="OLIGOPEPTIDE TRANSPORTER-RELATED"/>
    <property type="match status" value="1"/>
</dbReference>
<dbReference type="GO" id="GO:0022857">
    <property type="term" value="F:transmembrane transporter activity"/>
    <property type="evidence" value="ECO:0007669"/>
    <property type="project" value="InterPro"/>
</dbReference>
<feature type="transmembrane region" description="Helical" evidence="7">
    <location>
        <begin position="352"/>
        <end position="374"/>
    </location>
</feature>
<dbReference type="GO" id="GO:0016020">
    <property type="term" value="C:membrane"/>
    <property type="evidence" value="ECO:0007669"/>
    <property type="project" value="UniProtKB-SubCell"/>
</dbReference>
<dbReference type="GO" id="GO:0006857">
    <property type="term" value="P:oligopeptide transport"/>
    <property type="evidence" value="ECO:0007669"/>
    <property type="project" value="InterPro"/>
</dbReference>
<feature type="transmembrane region" description="Helical" evidence="7">
    <location>
        <begin position="157"/>
        <end position="177"/>
    </location>
</feature>
<feature type="transmembrane region" description="Helical" evidence="7">
    <location>
        <begin position="91"/>
        <end position="112"/>
    </location>
</feature>
<evidence type="ECO:0000313" key="8">
    <source>
        <dbReference type="EMBL" id="RMZ56131.1"/>
    </source>
</evidence>
<keyword evidence="4 7" id="KW-1133">Transmembrane helix</keyword>
<dbReference type="PROSITE" id="PS01022">
    <property type="entry name" value="PTR2_1"/>
    <property type="match status" value="1"/>
</dbReference>
<evidence type="ECO:0000256" key="7">
    <source>
        <dbReference type="SAM" id="Phobius"/>
    </source>
</evidence>
<evidence type="ECO:0000256" key="5">
    <source>
        <dbReference type="ARBA" id="ARBA00023136"/>
    </source>
</evidence>
<feature type="transmembrane region" description="Helical" evidence="7">
    <location>
        <begin position="309"/>
        <end position="331"/>
    </location>
</feature>
<gene>
    <name evidence="8" type="ORF">APUTEX25_004555</name>
</gene>
<keyword evidence="6" id="KW-0813">Transport</keyword>
<dbReference type="InterPro" id="IPR018456">
    <property type="entry name" value="PTR2_symporter_CS"/>
</dbReference>
<evidence type="ECO:0000256" key="3">
    <source>
        <dbReference type="ARBA" id="ARBA00022692"/>
    </source>
</evidence>
<feature type="transmembrane region" description="Helical" evidence="7">
    <location>
        <begin position="464"/>
        <end position="486"/>
    </location>
</feature>
<evidence type="ECO:0000256" key="2">
    <source>
        <dbReference type="ARBA" id="ARBA00005982"/>
    </source>
</evidence>
<accession>A0A3M7L091</accession>
<feature type="transmembrane region" description="Helical" evidence="7">
    <location>
        <begin position="49"/>
        <end position="71"/>
    </location>
</feature>
<dbReference type="AlphaFoldDB" id="A0A3M7L091"/>
<name>A0A3M7L091_AUXPR</name>